<keyword evidence="1" id="KW-0812">Transmembrane</keyword>
<evidence type="ECO:0000313" key="2">
    <source>
        <dbReference type="EMBL" id="MPM65572.1"/>
    </source>
</evidence>
<comment type="caution">
    <text evidence="2">The sequence shown here is derived from an EMBL/GenBank/DDBJ whole genome shotgun (WGS) entry which is preliminary data.</text>
</comment>
<gene>
    <name evidence="2" type="ORF">SDC9_112469</name>
</gene>
<sequence length="171" mass="18745">MLITTPLPFAFIIGATNCVRYNAAVTLTLKTLFHSSSETSFNGDMLKEPALLNNMSTVPYASIVLSTSIFASSTLEVSTITYIASKPSPLIWSTTSLALFSFLPVTTTFAPSRANNTAVALPIPEVDPVTMATLSFNFMWPPVFMRIFLNCTITAIHCQYLLIIVITFILY</sequence>
<keyword evidence="1" id="KW-1133">Transmembrane helix</keyword>
<dbReference type="EMBL" id="VSSQ01020589">
    <property type="protein sequence ID" value="MPM65572.1"/>
    <property type="molecule type" value="Genomic_DNA"/>
</dbReference>
<dbReference type="AlphaFoldDB" id="A0A645BK17"/>
<reference evidence="2" key="1">
    <citation type="submission" date="2019-08" db="EMBL/GenBank/DDBJ databases">
        <authorList>
            <person name="Kucharzyk K."/>
            <person name="Murdoch R.W."/>
            <person name="Higgins S."/>
            <person name="Loffler F."/>
        </authorList>
    </citation>
    <scope>NUCLEOTIDE SEQUENCE</scope>
</reference>
<name>A0A645BK17_9ZZZZ</name>
<evidence type="ECO:0000256" key="1">
    <source>
        <dbReference type="SAM" id="Phobius"/>
    </source>
</evidence>
<proteinExistence type="predicted"/>
<keyword evidence="1" id="KW-0472">Membrane</keyword>
<feature type="transmembrane region" description="Helical" evidence="1">
    <location>
        <begin position="147"/>
        <end position="170"/>
    </location>
</feature>
<organism evidence="2">
    <name type="scientific">bioreactor metagenome</name>
    <dbReference type="NCBI Taxonomy" id="1076179"/>
    <lineage>
        <taxon>unclassified sequences</taxon>
        <taxon>metagenomes</taxon>
        <taxon>ecological metagenomes</taxon>
    </lineage>
</organism>
<accession>A0A645BK17</accession>
<protein>
    <submittedName>
        <fullName evidence="2">Uncharacterized protein</fullName>
    </submittedName>
</protein>